<dbReference type="InterPro" id="IPR035965">
    <property type="entry name" value="PAS-like_dom_sf"/>
</dbReference>
<accession>A0A0H3AAF1</accession>
<feature type="domain" description="PAS" evidence="10">
    <location>
        <begin position="96"/>
        <end position="150"/>
    </location>
</feature>
<proteinExistence type="predicted"/>
<keyword evidence="5" id="KW-0238">DNA-binding</keyword>
<evidence type="ECO:0000259" key="9">
    <source>
        <dbReference type="PROSITE" id="PS50045"/>
    </source>
</evidence>
<keyword evidence="3" id="KW-0067">ATP-binding</keyword>
<dbReference type="KEGG" id="dvl:Dvul_2382"/>
<dbReference type="CDD" id="cd00009">
    <property type="entry name" value="AAA"/>
    <property type="match status" value="1"/>
</dbReference>
<dbReference type="PANTHER" id="PTHR32071:SF57">
    <property type="entry name" value="C4-DICARBOXYLATE TRANSPORT TRANSCRIPTIONAL REGULATORY PROTEIN DCTD"/>
    <property type="match status" value="1"/>
</dbReference>
<dbReference type="InterPro" id="IPR003593">
    <property type="entry name" value="AAA+_ATPase"/>
</dbReference>
<evidence type="ECO:0000259" key="11">
    <source>
        <dbReference type="PROSITE" id="PS51671"/>
    </source>
</evidence>
<evidence type="ECO:0000313" key="12">
    <source>
        <dbReference type="EMBL" id="ABM29398.1"/>
    </source>
</evidence>
<evidence type="ECO:0000256" key="7">
    <source>
        <dbReference type="ARBA" id="ARBA00023163"/>
    </source>
</evidence>
<dbReference type="SUPFAM" id="SSF46689">
    <property type="entry name" value="Homeodomain-like"/>
    <property type="match status" value="1"/>
</dbReference>
<dbReference type="CDD" id="cd02116">
    <property type="entry name" value="ACT"/>
    <property type="match status" value="1"/>
</dbReference>
<dbReference type="AlphaFoldDB" id="A0A0H3AAF1"/>
<organism evidence="12 13">
    <name type="scientific">Nitratidesulfovibrio vulgaris (strain DP4)</name>
    <name type="common">Desulfovibrio vulgaris</name>
    <dbReference type="NCBI Taxonomy" id="391774"/>
    <lineage>
        <taxon>Bacteria</taxon>
        <taxon>Pseudomonadati</taxon>
        <taxon>Thermodesulfobacteriota</taxon>
        <taxon>Desulfovibrionia</taxon>
        <taxon>Desulfovibrionales</taxon>
        <taxon>Desulfovibrionaceae</taxon>
        <taxon>Nitratidesulfovibrio</taxon>
    </lineage>
</organism>
<keyword evidence="2" id="KW-0058">Aromatic hydrocarbons catabolism</keyword>
<dbReference type="Pfam" id="PF00158">
    <property type="entry name" value="Sigma54_activat"/>
    <property type="match status" value="1"/>
</dbReference>
<reference evidence="13" key="1">
    <citation type="journal article" date="2009" name="Environ. Microbiol.">
        <title>Contribution of mobile genetic elements to Desulfovibrio vulgaris genome plasticity.</title>
        <authorList>
            <person name="Walker C.B."/>
            <person name="Stolyar S."/>
            <person name="Chivian D."/>
            <person name="Pinel N."/>
            <person name="Gabster J.A."/>
            <person name="Dehal P.S."/>
            <person name="He Z."/>
            <person name="Yang Z.K."/>
            <person name="Yen H.C."/>
            <person name="Zhou J."/>
            <person name="Wall J.D."/>
            <person name="Hazen T.C."/>
            <person name="Arkin A.P."/>
            <person name="Stahl D.A."/>
        </authorList>
    </citation>
    <scope>NUCLEOTIDE SEQUENCE [LARGE SCALE GENOMIC DNA]</scope>
    <source>
        <strain evidence="13">DP4</strain>
    </source>
</reference>
<dbReference type="InterPro" id="IPR002078">
    <property type="entry name" value="Sigma_54_int"/>
</dbReference>
<dbReference type="InterPro" id="IPR009057">
    <property type="entry name" value="Homeodomain-like_sf"/>
</dbReference>
<dbReference type="PROSITE" id="PS50045">
    <property type="entry name" value="SIGMA54_INTERACT_4"/>
    <property type="match status" value="1"/>
</dbReference>
<dbReference type="PROSITE" id="PS50112">
    <property type="entry name" value="PAS"/>
    <property type="match status" value="1"/>
</dbReference>
<dbReference type="InterPro" id="IPR013767">
    <property type="entry name" value="PAS_fold"/>
</dbReference>
<dbReference type="SUPFAM" id="SSF52540">
    <property type="entry name" value="P-loop containing nucleoside triphosphate hydrolases"/>
    <property type="match status" value="1"/>
</dbReference>
<name>A0A0H3AAF1_NITV4</name>
<dbReference type="Pfam" id="PF00989">
    <property type="entry name" value="PAS"/>
    <property type="match status" value="1"/>
</dbReference>
<dbReference type="FunFam" id="3.40.50.300:FF:000006">
    <property type="entry name" value="DNA-binding transcriptional regulator NtrC"/>
    <property type="match status" value="1"/>
</dbReference>
<evidence type="ECO:0000259" key="10">
    <source>
        <dbReference type="PROSITE" id="PS50112"/>
    </source>
</evidence>
<dbReference type="Gene3D" id="1.10.10.60">
    <property type="entry name" value="Homeodomain-like"/>
    <property type="match status" value="1"/>
</dbReference>
<dbReference type="InterPro" id="IPR002912">
    <property type="entry name" value="ACT_dom"/>
</dbReference>
<dbReference type="Gene3D" id="3.40.50.300">
    <property type="entry name" value="P-loop containing nucleotide triphosphate hydrolases"/>
    <property type="match status" value="1"/>
</dbReference>
<keyword evidence="6" id="KW-0010">Activator</keyword>
<dbReference type="FunFam" id="1.10.8.60:FF:000014">
    <property type="entry name" value="DNA-binding transcriptional regulator NtrC"/>
    <property type="match status" value="1"/>
</dbReference>
<dbReference type="EMBL" id="CP000527">
    <property type="protein sequence ID" value="ABM29398.1"/>
    <property type="molecule type" value="Genomic_DNA"/>
</dbReference>
<dbReference type="Pfam" id="PF18024">
    <property type="entry name" value="HTH_50"/>
    <property type="match status" value="1"/>
</dbReference>
<keyword evidence="7" id="KW-0804">Transcription</keyword>
<evidence type="ECO:0000313" key="13">
    <source>
        <dbReference type="Proteomes" id="UP000009173"/>
    </source>
</evidence>
<dbReference type="Gene3D" id="1.10.8.60">
    <property type="match status" value="1"/>
</dbReference>
<dbReference type="SUPFAM" id="SSF55021">
    <property type="entry name" value="ACT-like"/>
    <property type="match status" value="1"/>
</dbReference>
<dbReference type="InterPro" id="IPR000014">
    <property type="entry name" value="PAS"/>
</dbReference>
<dbReference type="GO" id="GO:0006355">
    <property type="term" value="P:regulation of DNA-templated transcription"/>
    <property type="evidence" value="ECO:0007669"/>
    <property type="project" value="InterPro"/>
</dbReference>
<dbReference type="Proteomes" id="UP000009173">
    <property type="component" value="Chromosome"/>
</dbReference>
<dbReference type="PROSITE" id="PS51671">
    <property type="entry name" value="ACT"/>
    <property type="match status" value="1"/>
</dbReference>
<dbReference type="NCBIfam" id="TIGR00229">
    <property type="entry name" value="sensory_box"/>
    <property type="match status" value="1"/>
</dbReference>
<dbReference type="GO" id="GO:0003677">
    <property type="term" value="F:DNA binding"/>
    <property type="evidence" value="ECO:0007669"/>
    <property type="project" value="UniProtKB-KW"/>
</dbReference>
<evidence type="ECO:0000256" key="5">
    <source>
        <dbReference type="ARBA" id="ARBA00023125"/>
    </source>
</evidence>
<feature type="domain" description="Sigma-54 factor interaction" evidence="9">
    <location>
        <begin position="223"/>
        <end position="452"/>
    </location>
</feature>
<dbReference type="InterPro" id="IPR058031">
    <property type="entry name" value="AAA_lid_NorR"/>
</dbReference>
<feature type="domain" description="ACT" evidence="11">
    <location>
        <begin position="17"/>
        <end position="93"/>
    </location>
</feature>
<dbReference type="Gene3D" id="3.30.70.260">
    <property type="match status" value="1"/>
</dbReference>
<dbReference type="Pfam" id="PF25601">
    <property type="entry name" value="AAA_lid_14"/>
    <property type="match status" value="1"/>
</dbReference>
<dbReference type="SUPFAM" id="SSF55785">
    <property type="entry name" value="PYP-like sensor domain (PAS domain)"/>
    <property type="match status" value="1"/>
</dbReference>
<dbReference type="SMART" id="SM00382">
    <property type="entry name" value="AAA"/>
    <property type="match status" value="1"/>
</dbReference>
<evidence type="ECO:0000256" key="8">
    <source>
        <dbReference type="ARBA" id="ARBA00029500"/>
    </source>
</evidence>
<dbReference type="PANTHER" id="PTHR32071">
    <property type="entry name" value="TRANSCRIPTIONAL REGULATORY PROTEIN"/>
    <property type="match status" value="1"/>
</dbReference>
<evidence type="ECO:0000256" key="6">
    <source>
        <dbReference type="ARBA" id="ARBA00023159"/>
    </source>
</evidence>
<dbReference type="HOGENOM" id="CLU_000445_8_1_7"/>
<gene>
    <name evidence="12" type="ordered locus">Dvul_2382</name>
</gene>
<dbReference type="InterPro" id="IPR030828">
    <property type="entry name" value="HTH_TyrR"/>
</dbReference>
<dbReference type="InterPro" id="IPR045865">
    <property type="entry name" value="ACT-like_dom_sf"/>
</dbReference>
<dbReference type="InterPro" id="IPR027417">
    <property type="entry name" value="P-loop_NTPase"/>
</dbReference>
<evidence type="ECO:0000256" key="4">
    <source>
        <dbReference type="ARBA" id="ARBA00023015"/>
    </source>
</evidence>
<dbReference type="Gene3D" id="3.30.450.20">
    <property type="entry name" value="PAS domain"/>
    <property type="match status" value="1"/>
</dbReference>
<dbReference type="SMART" id="SM00091">
    <property type="entry name" value="PAS"/>
    <property type="match status" value="1"/>
</dbReference>
<evidence type="ECO:0000256" key="2">
    <source>
        <dbReference type="ARBA" id="ARBA00022797"/>
    </source>
</evidence>
<evidence type="ECO:0000256" key="3">
    <source>
        <dbReference type="ARBA" id="ARBA00022840"/>
    </source>
</evidence>
<dbReference type="CDD" id="cd00130">
    <property type="entry name" value="PAS"/>
    <property type="match status" value="1"/>
</dbReference>
<evidence type="ECO:0000256" key="1">
    <source>
        <dbReference type="ARBA" id="ARBA00022741"/>
    </source>
</evidence>
<dbReference type="NCBIfam" id="TIGR04381">
    <property type="entry name" value="HTH_TypR"/>
    <property type="match status" value="1"/>
</dbReference>
<keyword evidence="1" id="KW-0547">Nucleotide-binding</keyword>
<dbReference type="InterPro" id="IPR025944">
    <property type="entry name" value="Sigma_54_int_dom_CS"/>
</dbReference>
<dbReference type="PROSITE" id="PS00688">
    <property type="entry name" value="SIGMA54_INTERACT_3"/>
    <property type="match status" value="1"/>
</dbReference>
<sequence>MARVPVCGNPEEWMKLKLELVFKDRVGIVSDVSSLLAGEGYSIVCMEVERRHDRSHVHIEADGAGEGAFAALRQRFESMRGLLECREVQTLPAEERENRIKVVLDTIGDGVMSIDGGGRITSINKVAREAYGCAGEDVTERSLTSLRLPDHGLLDCLHGRELHDARRELATPLGKLQFFVTRTPIRDGVGRIIGAVEIARDMREIRKLARTLVDADHVGFDDIVGHHPAIEAAIAFARRVAATDAVIAIRGESGTGKELFARAMHAESGRKGPFVPINCAALPEQLLESELFGYERGAFTGGRREGKPGLFESARGGTVFLDEIGDMPLASQAKILRVMQEQRVRRIGGEAEVPVDARIITATNRPLERMVEDGRFRQDLYYRINVLPMHIPPLRERRGDIPLLANHFLQQLASRIGGAAPAFTDGALARLRSHEWPGNVRELKNVVERAAILAGGAVVDDQFILFSHELGKGVFNAARTASAAGQGDTLKEQVANFEKKIVEDVVRRAPSIRKAAKILGISHTALLDKMRRHGVILEE</sequence>
<keyword evidence="4" id="KW-0805">Transcription regulation</keyword>
<dbReference type="GO" id="GO:0005524">
    <property type="term" value="F:ATP binding"/>
    <property type="evidence" value="ECO:0007669"/>
    <property type="project" value="UniProtKB-KW"/>
</dbReference>
<protein>
    <recommendedName>
        <fullName evidence="8">HTH-type transcriptional regulatory protein TyrR</fullName>
    </recommendedName>
</protein>